<proteinExistence type="predicted"/>
<dbReference type="InterPro" id="IPR006311">
    <property type="entry name" value="TAT_signal"/>
</dbReference>
<dbReference type="Proteomes" id="UP000294664">
    <property type="component" value="Unassembled WGS sequence"/>
</dbReference>
<dbReference type="RefSeq" id="WP_132030982.1">
    <property type="nucleotide sequence ID" value="NZ_SMAI01000004.1"/>
</dbReference>
<dbReference type="Gene3D" id="3.10.450.50">
    <property type="match status" value="1"/>
</dbReference>
<feature type="chain" id="PRO_5021028158" description="DUF3828 domain-containing protein" evidence="1">
    <location>
        <begin position="42"/>
        <end position="192"/>
    </location>
</feature>
<evidence type="ECO:0000313" key="3">
    <source>
        <dbReference type="Proteomes" id="UP000294664"/>
    </source>
</evidence>
<accession>A0A4R3M306</accession>
<keyword evidence="3" id="KW-1185">Reference proteome</keyword>
<sequence length="192" mass="20424">MIGPRVSPTAGTAKRALMRAGLLAGLLAGLAGSGAATTATAQTSAPAAAGPAVASAPAADAMLRTIYQRYVETAPDASPDVDYTSPKGARAMFDPALAKLMVAEGKRQELRLDFDPFIDGQDYEIKAVEYETRPVSATQATVIARFQNFDEKKEVVYKMVLTPAGWRIADISWGPDRDTLVKLLSPPSRAKR</sequence>
<evidence type="ECO:0000313" key="2">
    <source>
        <dbReference type="EMBL" id="TCT05647.1"/>
    </source>
</evidence>
<gene>
    <name evidence="2" type="ORF">EDC64_104204</name>
</gene>
<keyword evidence="1" id="KW-0732">Signal</keyword>
<dbReference type="EMBL" id="SMAI01000004">
    <property type="protein sequence ID" value="TCT05647.1"/>
    <property type="molecule type" value="Genomic_DNA"/>
</dbReference>
<protein>
    <recommendedName>
        <fullName evidence="4">DUF3828 domain-containing protein</fullName>
    </recommendedName>
</protein>
<dbReference type="PROSITE" id="PS51318">
    <property type="entry name" value="TAT"/>
    <property type="match status" value="1"/>
</dbReference>
<comment type="caution">
    <text evidence="2">The sequence shown here is derived from an EMBL/GenBank/DDBJ whole genome shotgun (WGS) entry which is preliminary data.</text>
</comment>
<organism evidence="2 3">
    <name type="scientific">Aquabacter spiritensis</name>
    <dbReference type="NCBI Taxonomy" id="933073"/>
    <lineage>
        <taxon>Bacteria</taxon>
        <taxon>Pseudomonadati</taxon>
        <taxon>Pseudomonadota</taxon>
        <taxon>Alphaproteobacteria</taxon>
        <taxon>Hyphomicrobiales</taxon>
        <taxon>Xanthobacteraceae</taxon>
        <taxon>Aquabacter</taxon>
    </lineage>
</organism>
<evidence type="ECO:0008006" key="4">
    <source>
        <dbReference type="Google" id="ProtNLM"/>
    </source>
</evidence>
<feature type="signal peptide" evidence="1">
    <location>
        <begin position="1"/>
        <end position="41"/>
    </location>
</feature>
<name>A0A4R3M306_9HYPH</name>
<evidence type="ECO:0000256" key="1">
    <source>
        <dbReference type="SAM" id="SignalP"/>
    </source>
</evidence>
<dbReference type="OrthoDB" id="7174015at2"/>
<reference evidence="2 3" key="1">
    <citation type="submission" date="2019-03" db="EMBL/GenBank/DDBJ databases">
        <title>Genomic Encyclopedia of Type Strains, Phase IV (KMG-IV): sequencing the most valuable type-strain genomes for metagenomic binning, comparative biology and taxonomic classification.</title>
        <authorList>
            <person name="Goeker M."/>
        </authorList>
    </citation>
    <scope>NUCLEOTIDE SEQUENCE [LARGE SCALE GENOMIC DNA]</scope>
    <source>
        <strain evidence="2 3">DSM 9035</strain>
    </source>
</reference>
<dbReference type="AlphaFoldDB" id="A0A4R3M306"/>